<keyword evidence="2" id="KW-0812">Transmembrane</keyword>
<evidence type="ECO:0000313" key="3">
    <source>
        <dbReference type="EMBL" id="MEZ0163558.1"/>
    </source>
</evidence>
<dbReference type="RefSeq" id="WP_370439812.1">
    <property type="nucleotide sequence ID" value="NZ_JBGFTU010000002.1"/>
</dbReference>
<evidence type="ECO:0008006" key="5">
    <source>
        <dbReference type="Google" id="ProtNLM"/>
    </source>
</evidence>
<dbReference type="Proteomes" id="UP001565927">
    <property type="component" value="Unassembled WGS sequence"/>
</dbReference>
<feature type="region of interest" description="Disordered" evidence="1">
    <location>
        <begin position="1"/>
        <end position="45"/>
    </location>
</feature>
<keyword evidence="2" id="KW-0472">Membrane</keyword>
<reference evidence="3 4" key="1">
    <citation type="submission" date="2024-07" db="EMBL/GenBank/DDBJ databases">
        <authorList>
            <person name="Thanompreechachai J."/>
            <person name="Duangmal K."/>
        </authorList>
    </citation>
    <scope>NUCLEOTIDE SEQUENCE [LARGE SCALE GENOMIC DNA]</scope>
    <source>
        <strain evidence="3 4">LSe6-4</strain>
    </source>
</reference>
<proteinExistence type="predicted"/>
<feature type="transmembrane region" description="Helical" evidence="2">
    <location>
        <begin position="50"/>
        <end position="69"/>
    </location>
</feature>
<feature type="compositionally biased region" description="Pro residues" evidence="1">
    <location>
        <begin position="30"/>
        <end position="39"/>
    </location>
</feature>
<sequence>MAAREEDWTGMRPVGSRRPRHLASAQQPHTPSPRPPEPDQAPWRKRLGDAGFHTIVGSLTVVFLAIGSYESAEAVLLSVRGVQTTAVVESTGVLDGARAPIVWADLTWRTSAGVADGSVMDYDYRPGQQVPIVYDPHGTDNVDNAFPLARRMLLPLTSLGMAVLVGGFWFRFRTRKRREAL</sequence>
<evidence type="ECO:0000313" key="4">
    <source>
        <dbReference type="Proteomes" id="UP001565927"/>
    </source>
</evidence>
<dbReference type="EMBL" id="JBGFTU010000002">
    <property type="protein sequence ID" value="MEZ0163558.1"/>
    <property type="molecule type" value="Genomic_DNA"/>
</dbReference>
<evidence type="ECO:0000256" key="1">
    <source>
        <dbReference type="SAM" id="MobiDB-lite"/>
    </source>
</evidence>
<gene>
    <name evidence="3" type="ORF">AB2L27_02115</name>
</gene>
<protein>
    <recommendedName>
        <fullName evidence="5">DUF3592 domain-containing protein</fullName>
    </recommendedName>
</protein>
<accession>A0ABV4GW76</accession>
<evidence type="ECO:0000256" key="2">
    <source>
        <dbReference type="SAM" id="Phobius"/>
    </source>
</evidence>
<comment type="caution">
    <text evidence="3">The sequence shown here is derived from an EMBL/GenBank/DDBJ whole genome shotgun (WGS) entry which is preliminary data.</text>
</comment>
<name>A0ABV4GW76_9ACTN</name>
<organism evidence="3 4">
    <name type="scientific">Kineococcus halophytocola</name>
    <dbReference type="NCBI Taxonomy" id="3234027"/>
    <lineage>
        <taxon>Bacteria</taxon>
        <taxon>Bacillati</taxon>
        <taxon>Actinomycetota</taxon>
        <taxon>Actinomycetes</taxon>
        <taxon>Kineosporiales</taxon>
        <taxon>Kineosporiaceae</taxon>
        <taxon>Kineococcus</taxon>
    </lineage>
</organism>
<feature type="transmembrane region" description="Helical" evidence="2">
    <location>
        <begin position="152"/>
        <end position="172"/>
    </location>
</feature>
<keyword evidence="4" id="KW-1185">Reference proteome</keyword>
<keyword evidence="2" id="KW-1133">Transmembrane helix</keyword>